<dbReference type="SMART" id="SM00248">
    <property type="entry name" value="ANK"/>
    <property type="match status" value="6"/>
</dbReference>
<dbReference type="FunFam" id="2.60.40.10:FF:000129">
    <property type="entry name" value="CLUMA_CG018772, isoform A"/>
    <property type="match status" value="1"/>
</dbReference>
<feature type="repeat" description="ANK" evidence="1">
    <location>
        <begin position="230"/>
        <end position="263"/>
    </location>
</feature>
<dbReference type="InterPro" id="IPR037448">
    <property type="entry name" value="Zig-8"/>
</dbReference>
<dbReference type="InterPro" id="IPR003598">
    <property type="entry name" value="Ig_sub2"/>
</dbReference>
<dbReference type="InterPro" id="IPR003599">
    <property type="entry name" value="Ig_sub"/>
</dbReference>
<proteinExistence type="predicted"/>
<dbReference type="PROSITE" id="PS50297">
    <property type="entry name" value="ANK_REP_REGION"/>
    <property type="match status" value="2"/>
</dbReference>
<dbReference type="GO" id="GO:0050808">
    <property type="term" value="P:synapse organization"/>
    <property type="evidence" value="ECO:0007669"/>
    <property type="project" value="TreeGrafter"/>
</dbReference>
<keyword evidence="4" id="KW-1185">Reference proteome</keyword>
<feature type="repeat" description="ANK" evidence="1">
    <location>
        <begin position="305"/>
        <end position="333"/>
    </location>
</feature>
<dbReference type="SMART" id="SM00408">
    <property type="entry name" value="IGc2"/>
    <property type="match status" value="2"/>
</dbReference>
<dbReference type="FunFam" id="2.60.40.10:FF:000533">
    <property type="entry name" value="Uncharacterized protein, isoform A"/>
    <property type="match status" value="1"/>
</dbReference>
<dbReference type="Proteomes" id="UP000479190">
    <property type="component" value="Unassembled WGS sequence"/>
</dbReference>
<dbReference type="Pfam" id="PF12796">
    <property type="entry name" value="Ank_2"/>
    <property type="match status" value="1"/>
</dbReference>
<dbReference type="InterPro" id="IPR013783">
    <property type="entry name" value="Ig-like_fold"/>
</dbReference>
<dbReference type="EMBL" id="CADCXV010000767">
    <property type="protein sequence ID" value="CAB0035025.1"/>
    <property type="molecule type" value="Genomic_DNA"/>
</dbReference>
<dbReference type="PROSITE" id="PS50088">
    <property type="entry name" value="ANK_REPEAT"/>
    <property type="match status" value="2"/>
</dbReference>
<evidence type="ECO:0000313" key="4">
    <source>
        <dbReference type="Proteomes" id="UP000479190"/>
    </source>
</evidence>
<dbReference type="PANTHER" id="PTHR23279:SF5">
    <property type="entry name" value="DEFECTIVE PROBOSCIS EXTENSION RESPONSE 8, ISOFORM A"/>
    <property type="match status" value="1"/>
</dbReference>
<dbReference type="InterPro" id="IPR002110">
    <property type="entry name" value="Ankyrin_rpt"/>
</dbReference>
<dbReference type="GO" id="GO:0032589">
    <property type="term" value="C:neuron projection membrane"/>
    <property type="evidence" value="ECO:0007669"/>
    <property type="project" value="TreeGrafter"/>
</dbReference>
<dbReference type="PROSITE" id="PS50835">
    <property type="entry name" value="IG_LIKE"/>
    <property type="match status" value="2"/>
</dbReference>
<dbReference type="InterPro" id="IPR036179">
    <property type="entry name" value="Ig-like_dom_sf"/>
</dbReference>
<dbReference type="InterPro" id="IPR013106">
    <property type="entry name" value="Ig_V-set"/>
</dbReference>
<dbReference type="OrthoDB" id="5969816at2759"/>
<accession>A0A6H5ICD6</accession>
<dbReference type="CDD" id="cd00096">
    <property type="entry name" value="Ig"/>
    <property type="match status" value="1"/>
</dbReference>
<evidence type="ECO:0000256" key="1">
    <source>
        <dbReference type="PROSITE-ProRule" id="PRU00023"/>
    </source>
</evidence>
<sequence length="869" mass="98537">MAQNNQNSSKAAYRKLSKKSRELLGDISSKICKYRSIELPDLQEVFQPAAIDYLLGMKLNHALIDSLIEAGYKDVPKVDENGEPILRRSTPIHRVSKWDINGFVTSRLFRIYDRFDVNYADRFGITHFHLACRRRHCAEEVMKFLEVGQDPNCLTNDGVSPLLYALWEPKMFDLLLRAGANPNLANKDGTTPLHVICDGAEAIDEFLAKMIFELSNEKYRPVQVNARNKLGNAPLHLAIDYHGYENLVEFLLKNGADPNATNEEGSTPLHIACIECSETFDMLEIFFKTTKELDQLVQVDARDNSGRTPLQYAVARLLPDVVDLLLDNGADLSSFVFPTESHFVEMSLTSHDVINFKLSTATGLLAVVERLVKRGYELDRSDALMIMKFFVKNGFIQYSSDIRKHWYAYDKFTSEAKKLMIQPNLSLHDLMTMQPKEASKRLTYLDYYRFARRNDFKYISKDLKEAYSVYMGEKISRGFFRRWTLEYLLELTSQFKLPSLCCETIAKQLINKDLSNHVYEPPFMQRQRGTAPAPAHLRSHERLHIYSLYTYISTRAGGGSKASRFSCEHGEEEEEEKLEAIVIRLYSARTRVGKSARCRSCASGLRNFRTDFLEEWPTPGTGPHFDTTMSSNFTGLVGKTVHLVCKVKNLGNRTVSWVRHRDIHLLTVGRYTYTSDQRFEALHSPHTEEWTLKIRYPQRKDSGIYECQISTTPPIGHPVYLTIVEPETIIVGSPDLFVNKGSTINLTCLVKFAPEPPPKLTWSHNTEEINFDSPRGGISLVTEKGPETTSRLMIQRAVSSDSGVYSCQPSNANPGSIRVHVVKEEHPAAMYHGDGSTTPYAPSLPLLLALGLLADATFFVTKVKGLCKL</sequence>
<dbReference type="SUPFAM" id="SSF48726">
    <property type="entry name" value="Immunoglobulin"/>
    <property type="match status" value="2"/>
</dbReference>
<organism evidence="3 4">
    <name type="scientific">Trichogramma brassicae</name>
    <dbReference type="NCBI Taxonomy" id="86971"/>
    <lineage>
        <taxon>Eukaryota</taxon>
        <taxon>Metazoa</taxon>
        <taxon>Ecdysozoa</taxon>
        <taxon>Arthropoda</taxon>
        <taxon>Hexapoda</taxon>
        <taxon>Insecta</taxon>
        <taxon>Pterygota</taxon>
        <taxon>Neoptera</taxon>
        <taxon>Endopterygota</taxon>
        <taxon>Hymenoptera</taxon>
        <taxon>Apocrita</taxon>
        <taxon>Proctotrupomorpha</taxon>
        <taxon>Chalcidoidea</taxon>
        <taxon>Trichogrammatidae</taxon>
        <taxon>Trichogramma</taxon>
    </lineage>
</organism>
<gene>
    <name evidence="3" type="ORF">TBRA_LOCUS6923</name>
</gene>
<dbReference type="SUPFAM" id="SSF48403">
    <property type="entry name" value="Ankyrin repeat"/>
    <property type="match status" value="1"/>
</dbReference>
<dbReference type="Gene3D" id="1.25.40.20">
    <property type="entry name" value="Ankyrin repeat-containing domain"/>
    <property type="match status" value="2"/>
</dbReference>
<dbReference type="SMART" id="SM00409">
    <property type="entry name" value="IG"/>
    <property type="match status" value="2"/>
</dbReference>
<dbReference type="Gene3D" id="2.60.40.10">
    <property type="entry name" value="Immunoglobulins"/>
    <property type="match status" value="2"/>
</dbReference>
<dbReference type="InterPro" id="IPR007110">
    <property type="entry name" value="Ig-like_dom"/>
</dbReference>
<feature type="domain" description="Ig-like" evidence="2">
    <location>
        <begin position="623"/>
        <end position="710"/>
    </location>
</feature>
<protein>
    <recommendedName>
        <fullName evidence="2">Ig-like domain-containing protein</fullName>
    </recommendedName>
</protein>
<dbReference type="Pfam" id="PF07686">
    <property type="entry name" value="V-set"/>
    <property type="match status" value="1"/>
</dbReference>
<keyword evidence="1" id="KW-0040">ANK repeat</keyword>
<reference evidence="3 4" key="1">
    <citation type="submission" date="2020-02" db="EMBL/GenBank/DDBJ databases">
        <authorList>
            <person name="Ferguson B K."/>
        </authorList>
    </citation>
    <scope>NUCLEOTIDE SEQUENCE [LARGE SCALE GENOMIC DNA]</scope>
</reference>
<evidence type="ECO:0000259" key="2">
    <source>
        <dbReference type="PROSITE" id="PS50835"/>
    </source>
</evidence>
<dbReference type="SMART" id="SM00406">
    <property type="entry name" value="IGv"/>
    <property type="match status" value="1"/>
</dbReference>
<dbReference type="PANTHER" id="PTHR23279">
    <property type="entry name" value="DEFECTIVE PROBOSCIS EXTENSION RESPONSE DPR -RELATED"/>
    <property type="match status" value="1"/>
</dbReference>
<dbReference type="AlphaFoldDB" id="A0A6H5ICD6"/>
<feature type="domain" description="Ig-like" evidence="2">
    <location>
        <begin position="726"/>
        <end position="823"/>
    </location>
</feature>
<name>A0A6H5ICD6_9HYME</name>
<evidence type="ECO:0000313" key="3">
    <source>
        <dbReference type="EMBL" id="CAB0035025.1"/>
    </source>
</evidence>
<dbReference type="Pfam" id="PF13927">
    <property type="entry name" value="Ig_3"/>
    <property type="match status" value="1"/>
</dbReference>
<dbReference type="InterPro" id="IPR036770">
    <property type="entry name" value="Ankyrin_rpt-contain_sf"/>
</dbReference>